<evidence type="ECO:0000313" key="5">
    <source>
        <dbReference type="EMBL" id="TMR32180.1"/>
    </source>
</evidence>
<dbReference type="InterPro" id="IPR046945">
    <property type="entry name" value="RHMD-like"/>
</dbReference>
<dbReference type="EMBL" id="VCKZ01000276">
    <property type="protein sequence ID" value="TMR32180.1"/>
    <property type="molecule type" value="Genomic_DNA"/>
</dbReference>
<evidence type="ECO:0000256" key="3">
    <source>
        <dbReference type="ARBA" id="ARBA00022842"/>
    </source>
</evidence>
<evidence type="ECO:0000256" key="1">
    <source>
        <dbReference type="ARBA" id="ARBA00001946"/>
    </source>
</evidence>
<sequence length="369" mass="40404">MKITDIRLDRMRLPLDPPFYAAWDPVPRGHFDATLVTIETDEGVVGYGSGDTMDGFEGHEHLFVGRDPLAIVNHVKTLETINFHAGRYWPVEAALWDVIGKVSGLPVAGLFGGATDRLPAYASFGELRPPAERAEAALAAKEAGFRAMKIRVARERLAEGIAAVRATREALGPEIALMVDLNQSWRMSGDIAPALDLASVRRVAAELAELDVQWLEEPLPQYDIEGVRTVRAQTGIRVAGGEMVRTMRELLHLLETDALDVYQPDVVLSVGMLRARTLAELAFARHRWFTPHTWSNGLGVLANLHVVAGVGGGPFVEFPYDPPGWTPERRDFFLTRPVGVDGDGCMRVPDAPGLGAEIDHDAVRRLARG</sequence>
<dbReference type="SFLD" id="SFLDS00001">
    <property type="entry name" value="Enolase"/>
    <property type="match status" value="1"/>
</dbReference>
<dbReference type="SUPFAM" id="SSF51604">
    <property type="entry name" value="Enolase C-terminal domain-like"/>
    <property type="match status" value="1"/>
</dbReference>
<dbReference type="GO" id="GO:0016052">
    <property type="term" value="P:carbohydrate catabolic process"/>
    <property type="evidence" value="ECO:0007669"/>
    <property type="project" value="TreeGrafter"/>
</dbReference>
<dbReference type="RefSeq" id="WP_138639904.1">
    <property type="nucleotide sequence ID" value="NZ_VCKZ01000276.1"/>
</dbReference>
<accession>A0A5S4H082</accession>
<dbReference type="InterPro" id="IPR013342">
    <property type="entry name" value="Mandelate_racemase_C"/>
</dbReference>
<dbReference type="Pfam" id="PF13378">
    <property type="entry name" value="MR_MLE_C"/>
    <property type="match status" value="1"/>
</dbReference>
<reference evidence="5 6" key="1">
    <citation type="submission" date="2019-05" db="EMBL/GenBank/DDBJ databases">
        <title>Draft genome sequence of Actinomadura geliboluensis A8036.</title>
        <authorList>
            <person name="Saricaoglu S."/>
            <person name="Isik K."/>
        </authorList>
    </citation>
    <scope>NUCLEOTIDE SEQUENCE [LARGE SCALE GENOMIC DNA]</scope>
    <source>
        <strain evidence="5 6">A8036</strain>
    </source>
</reference>
<dbReference type="CDD" id="cd03316">
    <property type="entry name" value="MR_like"/>
    <property type="match status" value="1"/>
</dbReference>
<dbReference type="InterPro" id="IPR029065">
    <property type="entry name" value="Enolase_C-like"/>
</dbReference>
<evidence type="ECO:0000256" key="2">
    <source>
        <dbReference type="ARBA" id="ARBA00022723"/>
    </source>
</evidence>
<dbReference type="AlphaFoldDB" id="A0A5S4H082"/>
<dbReference type="GO" id="GO:0000287">
    <property type="term" value="F:magnesium ion binding"/>
    <property type="evidence" value="ECO:0007669"/>
    <property type="project" value="TreeGrafter"/>
</dbReference>
<dbReference type="OrthoDB" id="9802699at2"/>
<gene>
    <name evidence="5" type="ORF">ETD96_30265</name>
</gene>
<feature type="domain" description="Mandelate racemase/muconate lactonizing enzyme C-terminal" evidence="4">
    <location>
        <begin position="130"/>
        <end position="237"/>
    </location>
</feature>
<proteinExistence type="predicted"/>
<name>A0A5S4H082_9ACTN</name>
<dbReference type="Gene3D" id="3.20.20.120">
    <property type="entry name" value="Enolase-like C-terminal domain"/>
    <property type="match status" value="1"/>
</dbReference>
<comment type="cofactor">
    <cofactor evidence="1">
        <name>Mg(2+)</name>
        <dbReference type="ChEBI" id="CHEBI:18420"/>
    </cofactor>
</comment>
<dbReference type="InterPro" id="IPR036849">
    <property type="entry name" value="Enolase-like_C_sf"/>
</dbReference>
<evidence type="ECO:0000313" key="6">
    <source>
        <dbReference type="Proteomes" id="UP000305238"/>
    </source>
</evidence>
<dbReference type="PANTHER" id="PTHR13794">
    <property type="entry name" value="ENOLASE SUPERFAMILY, MANDELATE RACEMASE"/>
    <property type="match status" value="1"/>
</dbReference>
<protein>
    <submittedName>
        <fullName evidence="5">Mandelate racemase/muconate lactonizing enzyme family protein</fullName>
    </submittedName>
</protein>
<organism evidence="5 6">
    <name type="scientific">Actinomadura geliboluensis</name>
    <dbReference type="NCBI Taxonomy" id="882440"/>
    <lineage>
        <taxon>Bacteria</taxon>
        <taxon>Bacillati</taxon>
        <taxon>Actinomycetota</taxon>
        <taxon>Actinomycetes</taxon>
        <taxon>Streptosporangiales</taxon>
        <taxon>Thermomonosporaceae</taxon>
        <taxon>Actinomadura</taxon>
    </lineage>
</organism>
<comment type="caution">
    <text evidence="5">The sequence shown here is derived from an EMBL/GenBank/DDBJ whole genome shotgun (WGS) entry which is preliminary data.</text>
</comment>
<keyword evidence="2" id="KW-0479">Metal-binding</keyword>
<dbReference type="Proteomes" id="UP000305238">
    <property type="component" value="Unassembled WGS sequence"/>
</dbReference>
<keyword evidence="3" id="KW-0460">Magnesium</keyword>
<dbReference type="SUPFAM" id="SSF54826">
    <property type="entry name" value="Enolase N-terminal domain-like"/>
    <property type="match status" value="1"/>
</dbReference>
<dbReference type="Gene3D" id="3.30.390.10">
    <property type="entry name" value="Enolase-like, N-terminal domain"/>
    <property type="match status" value="1"/>
</dbReference>
<evidence type="ECO:0000259" key="4">
    <source>
        <dbReference type="SMART" id="SM00922"/>
    </source>
</evidence>
<dbReference type="InterPro" id="IPR029017">
    <property type="entry name" value="Enolase-like_N"/>
</dbReference>
<dbReference type="GO" id="GO:0016836">
    <property type="term" value="F:hydro-lyase activity"/>
    <property type="evidence" value="ECO:0007669"/>
    <property type="project" value="TreeGrafter"/>
</dbReference>
<dbReference type="SFLD" id="SFLDG00179">
    <property type="entry name" value="mandelate_racemase"/>
    <property type="match status" value="1"/>
</dbReference>
<keyword evidence="6" id="KW-1185">Reference proteome</keyword>
<dbReference type="PANTHER" id="PTHR13794:SF58">
    <property type="entry name" value="MITOCHONDRIAL ENOLASE SUPERFAMILY MEMBER 1"/>
    <property type="match status" value="1"/>
</dbReference>
<dbReference type="SMART" id="SM00922">
    <property type="entry name" value="MR_MLE"/>
    <property type="match status" value="1"/>
</dbReference>